<gene>
    <name evidence="2" type="ORF">HLRTI_002630</name>
</gene>
<dbReference type="InterPro" id="IPR029044">
    <property type="entry name" value="Nucleotide-diphossugar_trans"/>
</dbReference>
<dbReference type="EMBL" id="AFNT02000034">
    <property type="protein sequence ID" value="ERJ05399.1"/>
    <property type="molecule type" value="Genomic_DNA"/>
</dbReference>
<reference evidence="2 3" key="1">
    <citation type="journal article" date="2011" name="J. Bacteriol.">
        <title>Genome sequence of Halorhabdus tiamatea, the first archaeon isolated from a deep-sea anoxic brine lake.</title>
        <authorList>
            <person name="Antunes A."/>
            <person name="Alam I."/>
            <person name="Bajic V.B."/>
            <person name="Stingl U."/>
        </authorList>
    </citation>
    <scope>NUCLEOTIDE SEQUENCE [LARGE SCALE GENOMIC DNA]</scope>
    <source>
        <strain evidence="2 3">SARL4B</strain>
    </source>
</reference>
<reference evidence="2 3" key="2">
    <citation type="journal article" date="2013" name="PLoS ONE">
        <title>INDIGO - INtegrated Data Warehouse of MIcrobial GenOmes with Examples from the Red Sea Extremophiles.</title>
        <authorList>
            <person name="Alam I."/>
            <person name="Antunes A."/>
            <person name="Kamau A.A."/>
            <person name="Ba Alawi W."/>
            <person name="Kalkatawi M."/>
            <person name="Stingl U."/>
            <person name="Bajic V.B."/>
        </authorList>
    </citation>
    <scope>NUCLEOTIDE SEQUENCE [LARGE SCALE GENOMIC DNA]</scope>
    <source>
        <strain evidence="2 3">SARL4B</strain>
    </source>
</reference>
<accession>U2FAA1</accession>
<protein>
    <submittedName>
        <fullName evidence="2">Glycosyl transferase protein</fullName>
    </submittedName>
</protein>
<dbReference type="GeneID" id="31401302"/>
<dbReference type="SUPFAM" id="SSF53448">
    <property type="entry name" value="Nucleotide-diphospho-sugar transferases"/>
    <property type="match status" value="1"/>
</dbReference>
<dbReference type="CDD" id="cd00761">
    <property type="entry name" value="Glyco_tranf_GTA_type"/>
    <property type="match status" value="1"/>
</dbReference>
<keyword evidence="2" id="KW-0808">Transferase</keyword>
<dbReference type="InterPro" id="IPR001173">
    <property type="entry name" value="Glyco_trans_2-like"/>
</dbReference>
<dbReference type="RefSeq" id="WP_008524263.1">
    <property type="nucleotide sequence ID" value="NC_021921.1"/>
</dbReference>
<sequence>MSVALGTKVFSRDDDLRNLLKSVEAHPIDRVIVADDGKMTSNKKSIYSSDWSFELTIIDLEFDAGLGKGRNEIVNELKEDYLFIVDTDHVLPPDIMDLIKILRVQEELGGIGGLIFEPDHGRIYDGCRDFDESNGGDILKFITPKKEVEFIHGLSFIPWDFIPNAAVFRREAVMDYSWDEEYVIGWEHADFYIGHWKQTNWEFGICPDVLIRHYPGGDNYYTSNRNSNSKNQDSFEYFLNKWGYTDVNYVNTGWVDTVDNESIKKKIKNRIRNMGF</sequence>
<evidence type="ECO:0000259" key="1">
    <source>
        <dbReference type="Pfam" id="PF00535"/>
    </source>
</evidence>
<dbReference type="Proteomes" id="UP000003861">
    <property type="component" value="Unassembled WGS sequence"/>
</dbReference>
<dbReference type="OrthoDB" id="46222at2157"/>
<dbReference type="Gene3D" id="3.90.550.10">
    <property type="entry name" value="Spore Coat Polysaccharide Biosynthesis Protein SpsA, Chain A"/>
    <property type="match status" value="1"/>
</dbReference>
<name>U2FAA1_9EURY</name>
<evidence type="ECO:0000313" key="2">
    <source>
        <dbReference type="EMBL" id="ERJ05399.1"/>
    </source>
</evidence>
<dbReference type="Pfam" id="PF00535">
    <property type="entry name" value="Glycos_transf_2"/>
    <property type="match status" value="1"/>
</dbReference>
<evidence type="ECO:0000313" key="3">
    <source>
        <dbReference type="Proteomes" id="UP000003861"/>
    </source>
</evidence>
<dbReference type="GO" id="GO:0016740">
    <property type="term" value="F:transferase activity"/>
    <property type="evidence" value="ECO:0007669"/>
    <property type="project" value="UniProtKB-KW"/>
</dbReference>
<comment type="caution">
    <text evidence="2">The sequence shown here is derived from an EMBL/GenBank/DDBJ whole genome shotgun (WGS) entry which is preliminary data.</text>
</comment>
<dbReference type="AlphaFoldDB" id="U2FAA1"/>
<proteinExistence type="predicted"/>
<organism evidence="2 3">
    <name type="scientific">Halorhabdus tiamatea SARL4B</name>
    <dbReference type="NCBI Taxonomy" id="1033806"/>
    <lineage>
        <taxon>Archaea</taxon>
        <taxon>Methanobacteriati</taxon>
        <taxon>Methanobacteriota</taxon>
        <taxon>Stenosarchaea group</taxon>
        <taxon>Halobacteria</taxon>
        <taxon>Halobacteriales</taxon>
        <taxon>Haloarculaceae</taxon>
        <taxon>Halorhabdus</taxon>
    </lineage>
</organism>
<feature type="domain" description="Glycosyltransferase 2-like" evidence="1">
    <location>
        <begin position="11"/>
        <end position="173"/>
    </location>
</feature>